<gene>
    <name evidence="1" type="ORF">FH972_009757</name>
</gene>
<dbReference type="AlphaFoldDB" id="A0A660KL73"/>
<accession>A0A660KL73</accession>
<reference evidence="1 2" key="1">
    <citation type="submission" date="2019-06" db="EMBL/GenBank/DDBJ databases">
        <title>A chromosomal-level reference genome of Carpinus fangiana (Coryloideae, Betulaceae).</title>
        <authorList>
            <person name="Yang X."/>
            <person name="Wang Z."/>
            <person name="Zhang L."/>
            <person name="Hao G."/>
            <person name="Liu J."/>
            <person name="Yang Y."/>
        </authorList>
    </citation>
    <scope>NUCLEOTIDE SEQUENCE [LARGE SCALE GENOMIC DNA]</scope>
    <source>
        <strain evidence="1">Cfa_2016G</strain>
        <tissue evidence="1">Leaf</tissue>
    </source>
</reference>
<protein>
    <submittedName>
        <fullName evidence="1">Uncharacterized protein</fullName>
    </submittedName>
</protein>
<organism evidence="1 2">
    <name type="scientific">Carpinus fangiana</name>
    <dbReference type="NCBI Taxonomy" id="176857"/>
    <lineage>
        <taxon>Eukaryota</taxon>
        <taxon>Viridiplantae</taxon>
        <taxon>Streptophyta</taxon>
        <taxon>Embryophyta</taxon>
        <taxon>Tracheophyta</taxon>
        <taxon>Spermatophyta</taxon>
        <taxon>Magnoliopsida</taxon>
        <taxon>eudicotyledons</taxon>
        <taxon>Gunneridae</taxon>
        <taxon>Pentapetalae</taxon>
        <taxon>rosids</taxon>
        <taxon>fabids</taxon>
        <taxon>Fagales</taxon>
        <taxon>Betulaceae</taxon>
        <taxon>Carpinus</taxon>
    </lineage>
</organism>
<proteinExistence type="predicted"/>
<name>A0A660KL73_9ROSI</name>
<evidence type="ECO:0000313" key="1">
    <source>
        <dbReference type="EMBL" id="KAE8037137.1"/>
    </source>
</evidence>
<evidence type="ECO:0000313" key="2">
    <source>
        <dbReference type="Proteomes" id="UP000327013"/>
    </source>
</evidence>
<dbReference type="Proteomes" id="UP000327013">
    <property type="component" value="Chromosome 4"/>
</dbReference>
<keyword evidence="2" id="KW-1185">Reference proteome</keyword>
<sequence length="153" mass="17559">MMAQEYDRAVQSLSDGDYSAKAAVEVVEAAFSQCEGVPSRYEAVIRQCERALLILEKSRKRLTEIMEKSQVKIFVLEGEKRCYSCKRFVEDNSLAETKAEFEALHRRKMGIGRLKDLVDKKKNNIVKLLSCRPWWKDWQCGTESTGRGIEECG</sequence>
<dbReference type="OrthoDB" id="10525605at2759"/>
<dbReference type="EMBL" id="CM017324">
    <property type="protein sequence ID" value="KAE8037137.1"/>
    <property type="molecule type" value="Genomic_DNA"/>
</dbReference>